<organism evidence="2 3">
    <name type="scientific">Scyliorhinus torazame</name>
    <name type="common">Cloudy catshark</name>
    <name type="synonym">Catulus torazame</name>
    <dbReference type="NCBI Taxonomy" id="75743"/>
    <lineage>
        <taxon>Eukaryota</taxon>
        <taxon>Metazoa</taxon>
        <taxon>Chordata</taxon>
        <taxon>Craniata</taxon>
        <taxon>Vertebrata</taxon>
        <taxon>Chondrichthyes</taxon>
        <taxon>Elasmobranchii</taxon>
        <taxon>Galeomorphii</taxon>
        <taxon>Galeoidea</taxon>
        <taxon>Carcharhiniformes</taxon>
        <taxon>Scyliorhinidae</taxon>
        <taxon>Scyliorhinus</taxon>
    </lineage>
</organism>
<dbReference type="OrthoDB" id="9949340at2759"/>
<reference evidence="2 3" key="1">
    <citation type="journal article" date="2018" name="Nat. Ecol. Evol.">
        <title>Shark genomes provide insights into elasmobranch evolution and the origin of vertebrates.</title>
        <authorList>
            <person name="Hara Y"/>
            <person name="Yamaguchi K"/>
            <person name="Onimaru K"/>
            <person name="Kadota M"/>
            <person name="Koyanagi M"/>
            <person name="Keeley SD"/>
            <person name="Tatsumi K"/>
            <person name="Tanaka K"/>
            <person name="Motone F"/>
            <person name="Kageyama Y"/>
            <person name="Nozu R"/>
            <person name="Adachi N"/>
            <person name="Nishimura O"/>
            <person name="Nakagawa R"/>
            <person name="Tanegashima C"/>
            <person name="Kiyatake I"/>
            <person name="Matsumoto R"/>
            <person name="Murakumo K"/>
            <person name="Nishida K"/>
            <person name="Terakita A"/>
            <person name="Kuratani S"/>
            <person name="Sato K"/>
            <person name="Hyodo S Kuraku.S."/>
        </authorList>
    </citation>
    <scope>NUCLEOTIDE SEQUENCE [LARGE SCALE GENOMIC DNA]</scope>
</reference>
<feature type="coiled-coil region" evidence="1">
    <location>
        <begin position="61"/>
        <end position="121"/>
    </location>
</feature>
<name>A0A401Q1R7_SCYTO</name>
<dbReference type="InterPro" id="IPR052642">
    <property type="entry name" value="CC-FHA_domain"/>
</dbReference>
<evidence type="ECO:0000313" key="2">
    <source>
        <dbReference type="EMBL" id="GCB79294.1"/>
    </source>
</evidence>
<dbReference type="PANTHER" id="PTHR18853">
    <property type="entry name" value="FORKHEAD-ASSOCIATED DOMAIN-CONTAINING PROTEIN 1-RELATED"/>
    <property type="match status" value="1"/>
</dbReference>
<sequence length="377" mass="43440">MEDSDDCIDCKEQPEYSAASDGVPWYVAVLHEKEKCVLILEDKVKILSQFEAESKRKDGIIANLQKEVAELIEELNKSSDSNSLKTQAQATVTMQEKVNKLKEMESDNKRKDGIIAKLRDEVWQQGLQISHLRFESSISITDTMLDESFSVMPRDYVWESKSELSEIIEHPSGELNTQENFDQVGIQFVVNPADEDASDHDEEEYEMVDHGAETRESEFFDSEEASDHELEGKPEELTKLIYQNESLKKKLKEMRQHYNMSRGAIISINRSKSLAEAQLQTTEANMERLQKELKERCYQLHDMSNKLVAELQSELTMKTEETVKMKTEIDLLRLHDAAEDVRKKQLESDYDSVTAEGKLMQRELQDLQIALKFTGTR</sequence>
<keyword evidence="1" id="KW-0175">Coiled coil</keyword>
<keyword evidence="3" id="KW-1185">Reference proteome</keyword>
<accession>A0A401Q1R7</accession>
<dbReference type="EMBL" id="BFAA01009337">
    <property type="protein sequence ID" value="GCB79294.1"/>
    <property type="molecule type" value="Genomic_DNA"/>
</dbReference>
<dbReference type="OMA" id="CKEQPEY"/>
<feature type="non-terminal residue" evidence="2">
    <location>
        <position position="377"/>
    </location>
</feature>
<gene>
    <name evidence="2" type="ORF">scyTo_0015957</name>
</gene>
<protein>
    <submittedName>
        <fullName evidence="2">Uncharacterized protein</fullName>
    </submittedName>
</protein>
<evidence type="ECO:0000313" key="3">
    <source>
        <dbReference type="Proteomes" id="UP000288216"/>
    </source>
</evidence>
<comment type="caution">
    <text evidence="2">The sequence shown here is derived from an EMBL/GenBank/DDBJ whole genome shotgun (WGS) entry which is preliminary data.</text>
</comment>
<dbReference type="STRING" id="75743.A0A401Q1R7"/>
<proteinExistence type="predicted"/>
<dbReference type="AlphaFoldDB" id="A0A401Q1R7"/>
<feature type="coiled-coil region" evidence="1">
    <location>
        <begin position="237"/>
        <end position="299"/>
    </location>
</feature>
<evidence type="ECO:0000256" key="1">
    <source>
        <dbReference type="SAM" id="Coils"/>
    </source>
</evidence>
<dbReference type="PANTHER" id="PTHR18853:SF9">
    <property type="entry name" value="COILED-COIL DOMAIN-CONTAINING PROTEIN 27"/>
    <property type="match status" value="1"/>
</dbReference>
<dbReference type="Proteomes" id="UP000288216">
    <property type="component" value="Unassembled WGS sequence"/>
</dbReference>